<dbReference type="InterPro" id="IPR039537">
    <property type="entry name" value="Retrotran_Ty1/copia-like"/>
</dbReference>
<dbReference type="Pfam" id="PF00665">
    <property type="entry name" value="rve"/>
    <property type="match status" value="1"/>
</dbReference>
<evidence type="ECO:0000259" key="20">
    <source>
        <dbReference type="PROSITE" id="PS50158"/>
    </source>
</evidence>
<dbReference type="GO" id="GO:0006310">
    <property type="term" value="P:DNA recombination"/>
    <property type="evidence" value="ECO:0007669"/>
    <property type="project" value="UniProtKB-KW"/>
</dbReference>
<dbReference type="InterPro" id="IPR012337">
    <property type="entry name" value="RNaseH-like_sf"/>
</dbReference>
<dbReference type="InterPro" id="IPR025724">
    <property type="entry name" value="GAG-pre-integrase_dom"/>
</dbReference>
<gene>
    <name evidence="22" type="ORF">PLXY2_LOCUS3371</name>
</gene>
<dbReference type="SUPFAM" id="SSF53098">
    <property type="entry name" value="Ribonuclease H-like"/>
    <property type="match status" value="1"/>
</dbReference>
<keyword evidence="23" id="KW-1185">Reference proteome</keyword>
<feature type="domain" description="CCHC-type" evidence="20">
    <location>
        <begin position="229"/>
        <end position="244"/>
    </location>
</feature>
<evidence type="ECO:0000256" key="17">
    <source>
        <dbReference type="ARBA" id="ARBA00023268"/>
    </source>
</evidence>
<dbReference type="InterPro" id="IPR036875">
    <property type="entry name" value="Znf_CCHC_sf"/>
</dbReference>
<evidence type="ECO:0000256" key="8">
    <source>
        <dbReference type="ARBA" id="ARBA00022759"/>
    </source>
</evidence>
<evidence type="ECO:0000256" key="12">
    <source>
        <dbReference type="ARBA" id="ARBA00022908"/>
    </source>
</evidence>
<dbReference type="PANTHER" id="PTHR42648:SF11">
    <property type="entry name" value="TRANSPOSON TY4-P GAG-POL POLYPROTEIN"/>
    <property type="match status" value="1"/>
</dbReference>
<dbReference type="Gene3D" id="3.30.420.10">
    <property type="entry name" value="Ribonuclease H-like superfamily/Ribonuclease H"/>
    <property type="match status" value="1"/>
</dbReference>
<evidence type="ECO:0000313" key="23">
    <source>
        <dbReference type="Proteomes" id="UP000653454"/>
    </source>
</evidence>
<evidence type="ECO:0000256" key="15">
    <source>
        <dbReference type="ARBA" id="ARBA00023113"/>
    </source>
</evidence>
<dbReference type="PANTHER" id="PTHR42648">
    <property type="entry name" value="TRANSPOSASE, PUTATIVE-RELATED"/>
    <property type="match status" value="1"/>
</dbReference>
<evidence type="ECO:0000256" key="10">
    <source>
        <dbReference type="ARBA" id="ARBA00022840"/>
    </source>
</evidence>
<evidence type="ECO:0000256" key="13">
    <source>
        <dbReference type="ARBA" id="ARBA00022918"/>
    </source>
</evidence>
<dbReference type="EMBL" id="CAJHNJ030000008">
    <property type="protein sequence ID" value="CAG9104628.1"/>
    <property type="molecule type" value="Genomic_DNA"/>
</dbReference>
<keyword evidence="9" id="KW-0378">Hydrolase</keyword>
<evidence type="ECO:0000256" key="19">
    <source>
        <dbReference type="SAM" id="MobiDB-lite"/>
    </source>
</evidence>
<dbReference type="InterPro" id="IPR043502">
    <property type="entry name" value="DNA/RNA_pol_sf"/>
</dbReference>
<keyword evidence="7" id="KW-0064">Aspartyl protease</keyword>
<keyword evidence="10" id="KW-0067">ATP-binding</keyword>
<keyword evidence="4" id="KW-0540">Nuclease</keyword>
<comment type="caution">
    <text evidence="22">The sequence shown here is derived from an EMBL/GenBank/DDBJ whole genome shotgun (WGS) entry which is preliminary data.</text>
</comment>
<dbReference type="Pfam" id="PF25597">
    <property type="entry name" value="SH3_retrovirus"/>
    <property type="match status" value="1"/>
</dbReference>
<dbReference type="GO" id="GO:0003676">
    <property type="term" value="F:nucleic acid binding"/>
    <property type="evidence" value="ECO:0007669"/>
    <property type="project" value="InterPro"/>
</dbReference>
<dbReference type="InterPro" id="IPR057670">
    <property type="entry name" value="SH3_retrovirus"/>
</dbReference>
<keyword evidence="14" id="KW-0808">Transferase</keyword>
<dbReference type="Pfam" id="PF14223">
    <property type="entry name" value="Retrotran_gag_2"/>
    <property type="match status" value="1"/>
</dbReference>
<name>A0A8S4DUH7_PLUXY</name>
<evidence type="ECO:0000256" key="2">
    <source>
        <dbReference type="ARBA" id="ARBA00022612"/>
    </source>
</evidence>
<evidence type="ECO:0000256" key="3">
    <source>
        <dbReference type="ARBA" id="ARBA00022670"/>
    </source>
</evidence>
<keyword evidence="13" id="KW-0695">RNA-directed DNA polymerase</keyword>
<keyword evidence="14" id="KW-0548">Nucleotidyltransferase</keyword>
<comment type="function">
    <text evidence="1">The aspartyl protease (PR) mediates the proteolytic cleavages of the Gag and Gag-Pol polyproteins after assembly of the VLP.</text>
</comment>
<evidence type="ECO:0000256" key="9">
    <source>
        <dbReference type="ARBA" id="ARBA00022801"/>
    </source>
</evidence>
<keyword evidence="3" id="KW-0645">Protease</keyword>
<keyword evidence="6" id="KW-0547">Nucleotide-binding</keyword>
<protein>
    <submittedName>
        <fullName evidence="22">(diamondback moth) hypothetical protein</fullName>
    </submittedName>
</protein>
<dbReference type="SMART" id="SM00343">
    <property type="entry name" value="ZnF_C2HC"/>
    <property type="match status" value="1"/>
</dbReference>
<evidence type="ECO:0000256" key="6">
    <source>
        <dbReference type="ARBA" id="ARBA00022741"/>
    </source>
</evidence>
<proteinExistence type="predicted"/>
<dbReference type="Gene3D" id="4.10.60.10">
    <property type="entry name" value="Zinc finger, CCHC-type"/>
    <property type="match status" value="1"/>
</dbReference>
<dbReference type="PROSITE" id="PS50994">
    <property type="entry name" value="INTEGRASE"/>
    <property type="match status" value="1"/>
</dbReference>
<keyword evidence="12" id="KW-0229">DNA integration</keyword>
<dbReference type="Pfam" id="PF13976">
    <property type="entry name" value="gag_pre-integrs"/>
    <property type="match status" value="1"/>
</dbReference>
<dbReference type="SUPFAM" id="SSF56672">
    <property type="entry name" value="DNA/RNA polymerases"/>
    <property type="match status" value="1"/>
</dbReference>
<evidence type="ECO:0000256" key="14">
    <source>
        <dbReference type="ARBA" id="ARBA00022932"/>
    </source>
</evidence>
<dbReference type="GO" id="GO:0005524">
    <property type="term" value="F:ATP binding"/>
    <property type="evidence" value="ECO:0007669"/>
    <property type="project" value="UniProtKB-KW"/>
</dbReference>
<dbReference type="GO" id="GO:0004190">
    <property type="term" value="F:aspartic-type endopeptidase activity"/>
    <property type="evidence" value="ECO:0007669"/>
    <property type="project" value="UniProtKB-KW"/>
</dbReference>
<dbReference type="GO" id="GO:0006508">
    <property type="term" value="P:proteolysis"/>
    <property type="evidence" value="ECO:0007669"/>
    <property type="project" value="UniProtKB-KW"/>
</dbReference>
<evidence type="ECO:0000256" key="16">
    <source>
        <dbReference type="ARBA" id="ARBA00023172"/>
    </source>
</evidence>
<keyword evidence="2" id="KW-1188">Viral release from host cell</keyword>
<dbReference type="GO" id="GO:0003887">
    <property type="term" value="F:DNA-directed DNA polymerase activity"/>
    <property type="evidence" value="ECO:0007669"/>
    <property type="project" value="UniProtKB-KW"/>
</dbReference>
<dbReference type="PROSITE" id="PS50158">
    <property type="entry name" value="ZF_CCHC"/>
    <property type="match status" value="1"/>
</dbReference>
<dbReference type="Pfam" id="PF00098">
    <property type="entry name" value="zf-CCHC"/>
    <property type="match status" value="1"/>
</dbReference>
<dbReference type="GO" id="GO:0015074">
    <property type="term" value="P:DNA integration"/>
    <property type="evidence" value="ECO:0007669"/>
    <property type="project" value="UniProtKB-KW"/>
</dbReference>
<evidence type="ECO:0000256" key="5">
    <source>
        <dbReference type="ARBA" id="ARBA00022723"/>
    </source>
</evidence>
<evidence type="ECO:0000256" key="7">
    <source>
        <dbReference type="ARBA" id="ARBA00022750"/>
    </source>
</evidence>
<keyword evidence="11" id="KW-0460">Magnesium</keyword>
<dbReference type="InterPro" id="IPR054722">
    <property type="entry name" value="PolX-like_BBD"/>
</dbReference>
<evidence type="ECO:0000256" key="4">
    <source>
        <dbReference type="ARBA" id="ARBA00022722"/>
    </source>
</evidence>
<dbReference type="GO" id="GO:0042575">
    <property type="term" value="C:DNA polymerase complex"/>
    <property type="evidence" value="ECO:0007669"/>
    <property type="project" value="UniProtKB-ARBA"/>
</dbReference>
<dbReference type="InterPro" id="IPR036397">
    <property type="entry name" value="RNaseH_sf"/>
</dbReference>
<organism evidence="22 23">
    <name type="scientific">Plutella xylostella</name>
    <name type="common">Diamondback moth</name>
    <name type="synonym">Plutella maculipennis</name>
    <dbReference type="NCBI Taxonomy" id="51655"/>
    <lineage>
        <taxon>Eukaryota</taxon>
        <taxon>Metazoa</taxon>
        <taxon>Ecdysozoa</taxon>
        <taxon>Arthropoda</taxon>
        <taxon>Hexapoda</taxon>
        <taxon>Insecta</taxon>
        <taxon>Pterygota</taxon>
        <taxon>Neoptera</taxon>
        <taxon>Endopterygota</taxon>
        <taxon>Lepidoptera</taxon>
        <taxon>Glossata</taxon>
        <taxon>Ditrysia</taxon>
        <taxon>Yponomeutoidea</taxon>
        <taxon>Plutellidae</taxon>
        <taxon>Plutella</taxon>
    </lineage>
</organism>
<keyword evidence="14" id="KW-0239">DNA-directed DNA polymerase</keyword>
<sequence>MDKSDMAPVGAGGVAMSSATSSGISVNFEKLNGIANYGNWKFLMRMYLIHEDLWDCIEESSPGAPKVTDDRKQQKALAKICLMVQPSSFSHVRNAKTGYEAWTNLKTAYEDRGLCRRLGLLRTLFGLKLELFSDMEAYLTKITDLDQQLRDINAPLDDDFLSVIILSGLPADYDPLIMTLENSNIKLCSENVKSKLLQENLRRDFDKCEESALLTNRLSRGVNKHSRVKCYVCKQSGHFARNCPLKTINKSGEDCEKAWNGTLLTALAVDINSNAWYVDSGATSHMTNNKNLLKNYVVDNPRLVTVANNQKINSEGHGDVELLLNGKQEITKISDVIYVPDLSTSLLSVSKMTAKGLQVHFDSQECSICFGGTVIASATKVNDVYQLNMEIPKCTTANQLAAVAACQSVVPSECGPSSTLPAVAQFTNESQPVETVKLCKAQSTQELWHRRLGHLNRRSMDLLKNGMANGINYTGGKHSPCVACIEGKQSRLPFPEQSYNRATDKLGLIHSDLCGPMSVSSYSGARYLLTFIDDYTRMTFGYFIKTKDEVFSVFKMFKSYVENQTDLKIKKIRTDNGCEYVNNQFQMFLREHGIEHQTTVPYSPQQNGVAERANRTIMEAARCMLQDAGMDKRLWAEAVNTAIYIKNKSPSRAVKGTTPEEKWTGNKVDLSNLRTFGCVAYAMIPGQKRRKLDAKSKRYIFVGYCTESKGYRLIDPEDLSKCIKSRDVQFLENKMASDLKLLKDDSATSSQINLTSNIEDNENASQRDEEEELMPVIEILDSSHTDSDSCVSDNASDATWTPGMATDATSSDYEDVEESAAIVRSATEMCQFDEPLTIQDALSSPEKEHWKKAIADEYESFEKNKAWNLTLLPEGKKAVKCKWVFKKKLGPNGELKRYKARLVAKGFTQRYGIDYKETYSPVVRYSTIRTLLALAVNLNMHVDHMDVKTAFLNGDLAETVFMEQPDGYKVEGKEEYVFKLNKAIYGLKQASKSWYDKIDNALLNLQFRRSVSEPCVYIKTDDAGDLIILALYVDDILLFSKDTPEKEKLKEELMRTFEMRDLGRANHILGMNLRQEENKITLDQKNYIIKVLEQFNMSDCKPVGTPLEIGMKFEKGEKNDIDSNYRSLMGCIMYIAVEQQEILRNEEELMATVRLPAEAEAYRLQTIAEGKRTQTIEGAKADAERIKSLGVAEATAIGDVGKADAERMLAKAKVYRQYGDAAIMALVLEALPKIAAEVSAPLAKTDEIILVGDGGATGEVARLASSLPPALKTLTGLDLTAMLKRLEPKKDHEEMTLTTSSSKKNIAAC</sequence>
<keyword evidence="15" id="KW-0917">Virion maturation</keyword>
<keyword evidence="17" id="KW-0511">Multifunctional enzyme</keyword>
<keyword evidence="18" id="KW-0863">Zinc-finger</keyword>
<evidence type="ECO:0000256" key="18">
    <source>
        <dbReference type="PROSITE-ProRule" id="PRU00047"/>
    </source>
</evidence>
<dbReference type="InterPro" id="IPR001584">
    <property type="entry name" value="Integrase_cat-core"/>
</dbReference>
<dbReference type="InterPro" id="IPR013103">
    <property type="entry name" value="RVT_2"/>
</dbReference>
<dbReference type="Pfam" id="PF22936">
    <property type="entry name" value="Pol_BBD"/>
    <property type="match status" value="1"/>
</dbReference>
<feature type="domain" description="Integrase catalytic" evidence="21">
    <location>
        <begin position="491"/>
        <end position="667"/>
    </location>
</feature>
<evidence type="ECO:0000313" key="22">
    <source>
        <dbReference type="EMBL" id="CAG9104628.1"/>
    </source>
</evidence>
<dbReference type="Proteomes" id="UP000653454">
    <property type="component" value="Unassembled WGS sequence"/>
</dbReference>
<dbReference type="InterPro" id="IPR001878">
    <property type="entry name" value="Znf_CCHC"/>
</dbReference>
<feature type="compositionally biased region" description="Polar residues" evidence="19">
    <location>
        <begin position="788"/>
        <end position="799"/>
    </location>
</feature>
<keyword evidence="18" id="KW-0862">Zinc</keyword>
<accession>A0A8S4DUH7</accession>
<dbReference type="GO" id="GO:0004519">
    <property type="term" value="F:endonuclease activity"/>
    <property type="evidence" value="ECO:0007669"/>
    <property type="project" value="UniProtKB-KW"/>
</dbReference>
<keyword evidence="8" id="KW-0255">Endonuclease</keyword>
<dbReference type="GO" id="GO:0008270">
    <property type="term" value="F:zinc ion binding"/>
    <property type="evidence" value="ECO:0007669"/>
    <property type="project" value="UniProtKB-KW"/>
</dbReference>
<reference evidence="22" key="1">
    <citation type="submission" date="2020-11" db="EMBL/GenBank/DDBJ databases">
        <authorList>
            <person name="Whiteford S."/>
        </authorList>
    </citation>
    <scope>NUCLEOTIDE SEQUENCE</scope>
</reference>
<dbReference type="Pfam" id="PF07727">
    <property type="entry name" value="RVT_2"/>
    <property type="match status" value="1"/>
</dbReference>
<evidence type="ECO:0000256" key="11">
    <source>
        <dbReference type="ARBA" id="ARBA00022842"/>
    </source>
</evidence>
<dbReference type="SUPFAM" id="SSF57756">
    <property type="entry name" value="Retrovirus zinc finger-like domains"/>
    <property type="match status" value="1"/>
</dbReference>
<evidence type="ECO:0000259" key="21">
    <source>
        <dbReference type="PROSITE" id="PS50994"/>
    </source>
</evidence>
<evidence type="ECO:0000256" key="1">
    <source>
        <dbReference type="ARBA" id="ARBA00002180"/>
    </source>
</evidence>
<keyword evidence="5" id="KW-0479">Metal-binding</keyword>
<keyword evidence="16" id="KW-0233">DNA recombination</keyword>
<feature type="region of interest" description="Disordered" evidence="19">
    <location>
        <begin position="784"/>
        <end position="813"/>
    </location>
</feature>
<dbReference type="GO" id="GO:0003964">
    <property type="term" value="F:RNA-directed DNA polymerase activity"/>
    <property type="evidence" value="ECO:0007669"/>
    <property type="project" value="UniProtKB-KW"/>
</dbReference>